<evidence type="ECO:0000313" key="3">
    <source>
        <dbReference type="Proteomes" id="UP000183995"/>
    </source>
</evidence>
<proteinExistence type="predicted"/>
<evidence type="ECO:0000313" key="2">
    <source>
        <dbReference type="EMBL" id="SHI11418.1"/>
    </source>
</evidence>
<accession>A0A1M5YHQ5</accession>
<reference evidence="2 3" key="1">
    <citation type="submission" date="2016-11" db="EMBL/GenBank/DDBJ databases">
        <authorList>
            <person name="Jaros S."/>
            <person name="Januszkiewicz K."/>
            <person name="Wedrychowicz H."/>
        </authorList>
    </citation>
    <scope>NUCLEOTIDE SEQUENCE [LARGE SCALE GENOMIC DNA]</scope>
    <source>
        <strain evidence="2 3">DSM 10068</strain>
    </source>
</reference>
<dbReference type="Gene3D" id="3.30.420.280">
    <property type="match status" value="1"/>
</dbReference>
<dbReference type="Proteomes" id="UP000183995">
    <property type="component" value="Unassembled WGS sequence"/>
</dbReference>
<sequence>MAIQRQVKTRGAADVSIKLGCLTPKQEQFCRSRTLYTAYGGARGGGKTHAVRWKAVGGALRYDGIRILILRRTYPELQANHIEQICKMVPSAAGTYSSTLHAMYFKNGSVIKFGHYSGDASETEYQGQEYDWIFMDEATQFTEREFRFIGSLLRGVNDFPKRFYLTCNPGGVGHRWVKRLFIDRAFITDRPNPEENENPADYSFIPATVEDNVYLMESSPAYVRMLSGLPDNIRRAHRYGDWNALAGTYFPEFRAARHVVEPFQVPGHWLRYRAFDYGLDMLACGWFAQDESGRSFMYRELKAPNLIVSEAAKLIRSRTLPEESIAVTFAPPDMWSRQKDSGKTMAELFMLSGVPIVRADNSRVQGWLQVKEALAPRADGGPSLLFFKNCTETTGAMEAILTDEKNPNDCATEPHDITHLPDAVRYYCVSRTLKTEREAPGAARIPLEDDDAGENYDAFMTGGAAGRGYLEY</sequence>
<dbReference type="AlphaFoldDB" id="A0A1M5YHQ5"/>
<feature type="domain" description="Phage terminase large subunit N-terminal" evidence="1">
    <location>
        <begin position="36"/>
        <end position="218"/>
    </location>
</feature>
<dbReference type="Pfam" id="PF04466">
    <property type="entry name" value="Terminase_3"/>
    <property type="match status" value="1"/>
</dbReference>
<dbReference type="InterPro" id="IPR035412">
    <property type="entry name" value="Terminase_L_N"/>
</dbReference>
<keyword evidence="3" id="KW-1185">Reference proteome</keyword>
<dbReference type="EMBL" id="FQXV01000008">
    <property type="protein sequence ID" value="SHI11418.1"/>
    <property type="molecule type" value="Genomic_DNA"/>
</dbReference>
<evidence type="ECO:0000259" key="1">
    <source>
        <dbReference type="Pfam" id="PF04466"/>
    </source>
</evidence>
<dbReference type="STRING" id="1123282.SAMN02745823_02537"/>
<protein>
    <submittedName>
        <fullName evidence="2">Phage terminase large subunit</fullName>
    </submittedName>
</protein>
<dbReference type="Gene3D" id="3.40.50.300">
    <property type="entry name" value="P-loop containing nucleotide triphosphate hydrolases"/>
    <property type="match status" value="1"/>
</dbReference>
<organism evidence="2 3">
    <name type="scientific">Sporobacter termitidis DSM 10068</name>
    <dbReference type="NCBI Taxonomy" id="1123282"/>
    <lineage>
        <taxon>Bacteria</taxon>
        <taxon>Bacillati</taxon>
        <taxon>Bacillota</taxon>
        <taxon>Clostridia</taxon>
        <taxon>Eubacteriales</taxon>
        <taxon>Oscillospiraceae</taxon>
        <taxon>Sporobacter</taxon>
    </lineage>
</organism>
<name>A0A1M5YHQ5_9FIRM</name>
<gene>
    <name evidence="2" type="ORF">SAMN02745823_02537</name>
</gene>
<dbReference type="RefSeq" id="WP_084726461.1">
    <property type="nucleotide sequence ID" value="NZ_FQXV01000008.1"/>
</dbReference>
<dbReference type="InterPro" id="IPR027417">
    <property type="entry name" value="P-loop_NTPase"/>
</dbReference>